<evidence type="ECO:0000313" key="2">
    <source>
        <dbReference type="Proteomes" id="UP000828941"/>
    </source>
</evidence>
<dbReference type="Proteomes" id="UP000828941">
    <property type="component" value="Chromosome 2"/>
</dbReference>
<dbReference type="EMBL" id="CM039427">
    <property type="protein sequence ID" value="KAI4354124.1"/>
    <property type="molecule type" value="Genomic_DNA"/>
</dbReference>
<proteinExistence type="predicted"/>
<sequence>MNSRGSNRRGSGRRGKDFRGSQRKALPNSEKDTDIKFTPQAKVGGDFGFQLIDGKSNFKDMELKEFARELNLYDLGRSYAVVAIMGPQSSGKSTLLNHLFCTKFKEMNDSEGRSQTTQGIWLARCPDIKPLTLVMDIEGTDGSERGEDDTTFEKRSALFALAVADVVLVNLWCHDIGREQAASKPLLRVVFQQVMIRFSHKPQKVTLMFVVRDKTRSPEQKLEANLRRDIDKIWASIQKPNKSNNIPLSDIFKIEVVFLPNYENRQAEFKLKVKELKGRFVNSTAPGGVADSGEGKEAASGFVISVQNIWKDIMENKDLNLPAHKILVAKTRSEQIGNEVCDIFETSEDWCKLCKDAQYGFVRDFGKKINSILNTCLSKYDAEVSYFDEATAGEKREELVDKLLQLVQPVYEANLKHLRLEHLKKFMEAFDKRSDEQSMFSTIADDCINACLLAFDKDSGDIRIDVAKWDTLKARAKLRQDMDSYITTKRENKVASKIRRLYEPQLKQEISDTVGFLLCEETDPTWSKIRMRLKSITESTIFKLNYTLSEFGVDEEGKKERIESIENFAKEIVEAKAREESGRAKEHMMRKFLKLFRQNDHDWRSKEDIKAAARASIYAPLDVLAGLAAIRLETGDTDNIHQILHSALSGSGNPNTLASHSWPQVPSSHTLITPFQCKQVWQEYMIGAQDAANKALANITKKRPRWVQIVLDLIKSIPMEAFAWAGKRLFRIP</sequence>
<accession>A0ACB9Q1Y5</accession>
<reference evidence="1 2" key="1">
    <citation type="journal article" date="2022" name="DNA Res.">
        <title>Chromosomal-level genome assembly of the orchid tree Bauhinia variegata (Leguminosae; Cercidoideae) supports the allotetraploid origin hypothesis of Bauhinia.</title>
        <authorList>
            <person name="Zhong Y."/>
            <person name="Chen Y."/>
            <person name="Zheng D."/>
            <person name="Pang J."/>
            <person name="Liu Y."/>
            <person name="Luo S."/>
            <person name="Meng S."/>
            <person name="Qian L."/>
            <person name="Wei D."/>
            <person name="Dai S."/>
            <person name="Zhou R."/>
        </authorList>
    </citation>
    <scope>NUCLEOTIDE SEQUENCE [LARGE SCALE GENOMIC DNA]</scope>
    <source>
        <strain evidence="1">BV-YZ2020</strain>
    </source>
</reference>
<protein>
    <submittedName>
        <fullName evidence="1">Uncharacterized protein</fullName>
    </submittedName>
</protein>
<evidence type="ECO:0000313" key="1">
    <source>
        <dbReference type="EMBL" id="KAI4354124.1"/>
    </source>
</evidence>
<keyword evidence="2" id="KW-1185">Reference proteome</keyword>
<comment type="caution">
    <text evidence="1">The sequence shown here is derived from an EMBL/GenBank/DDBJ whole genome shotgun (WGS) entry which is preliminary data.</text>
</comment>
<gene>
    <name evidence="1" type="ORF">L6164_003023</name>
</gene>
<name>A0ACB9Q1Y5_BAUVA</name>
<organism evidence="1 2">
    <name type="scientific">Bauhinia variegata</name>
    <name type="common">Purple orchid tree</name>
    <name type="synonym">Phanera variegata</name>
    <dbReference type="NCBI Taxonomy" id="167791"/>
    <lineage>
        <taxon>Eukaryota</taxon>
        <taxon>Viridiplantae</taxon>
        <taxon>Streptophyta</taxon>
        <taxon>Embryophyta</taxon>
        <taxon>Tracheophyta</taxon>
        <taxon>Spermatophyta</taxon>
        <taxon>Magnoliopsida</taxon>
        <taxon>eudicotyledons</taxon>
        <taxon>Gunneridae</taxon>
        <taxon>Pentapetalae</taxon>
        <taxon>rosids</taxon>
        <taxon>fabids</taxon>
        <taxon>Fabales</taxon>
        <taxon>Fabaceae</taxon>
        <taxon>Cercidoideae</taxon>
        <taxon>Cercideae</taxon>
        <taxon>Bauhiniinae</taxon>
        <taxon>Bauhinia</taxon>
    </lineage>
</organism>